<keyword evidence="2" id="KW-0810">Translation regulation</keyword>
<reference evidence="4" key="1">
    <citation type="journal article" date="2019" name="Int. J. Syst. Evol. Microbiol.">
        <title>The Global Catalogue of Microorganisms (GCM) 10K type strain sequencing project: providing services to taxonomists for standard genome sequencing and annotation.</title>
        <authorList>
            <consortium name="The Broad Institute Genomics Platform"/>
            <consortium name="The Broad Institute Genome Sequencing Center for Infectious Disease"/>
            <person name="Wu L."/>
            <person name="Ma J."/>
        </authorList>
    </citation>
    <scope>NUCLEOTIDE SEQUENCE [LARGE SCALE GENOMIC DNA]</scope>
    <source>
        <strain evidence="4">JCM 17555</strain>
    </source>
</reference>
<dbReference type="InterPro" id="IPR007040">
    <property type="entry name" value="Ribosome_modulation_factor"/>
</dbReference>
<evidence type="ECO:0000313" key="3">
    <source>
        <dbReference type="EMBL" id="GAA3962639.1"/>
    </source>
</evidence>
<dbReference type="Proteomes" id="UP001501337">
    <property type="component" value="Unassembled WGS sequence"/>
</dbReference>
<proteinExistence type="predicted"/>
<evidence type="ECO:0000313" key="4">
    <source>
        <dbReference type="Proteomes" id="UP001501337"/>
    </source>
</evidence>
<keyword evidence="1" id="KW-0963">Cytoplasm</keyword>
<dbReference type="InterPro" id="IPR023200">
    <property type="entry name" value="RMF_sf"/>
</dbReference>
<dbReference type="NCBIfam" id="NF011162">
    <property type="entry name" value="PRK14563.1"/>
    <property type="match status" value="1"/>
</dbReference>
<dbReference type="EMBL" id="BAABBO010000009">
    <property type="protein sequence ID" value="GAA3962639.1"/>
    <property type="molecule type" value="Genomic_DNA"/>
</dbReference>
<evidence type="ECO:0000256" key="1">
    <source>
        <dbReference type="ARBA" id="ARBA00022490"/>
    </source>
</evidence>
<sequence>MGRSDSAGWQIETLEKAYDQGLMAGSLGMTSKKCPYVSEVASAAWEAGFEDGQLTAPVKRRTPKPKFLDI</sequence>
<organism evidence="3 4">
    <name type="scientific">Allohahella marinimesophila</name>
    <dbReference type="NCBI Taxonomy" id="1054972"/>
    <lineage>
        <taxon>Bacteria</taxon>
        <taxon>Pseudomonadati</taxon>
        <taxon>Pseudomonadota</taxon>
        <taxon>Gammaproteobacteria</taxon>
        <taxon>Oceanospirillales</taxon>
        <taxon>Hahellaceae</taxon>
        <taxon>Allohahella</taxon>
    </lineage>
</organism>
<dbReference type="Pfam" id="PF04957">
    <property type="entry name" value="RMF"/>
    <property type="match status" value="1"/>
</dbReference>
<gene>
    <name evidence="3" type="ORF">GCM10022278_20720</name>
</gene>
<comment type="caution">
    <text evidence="3">The sequence shown here is derived from an EMBL/GenBank/DDBJ whole genome shotgun (WGS) entry which is preliminary data.</text>
</comment>
<accession>A0ABP7PAZ0</accession>
<name>A0ABP7PAZ0_9GAMM</name>
<dbReference type="Gene3D" id="1.10.10.620">
    <property type="entry name" value="ribosome modulation factor like domain"/>
    <property type="match status" value="1"/>
</dbReference>
<evidence type="ECO:0008006" key="5">
    <source>
        <dbReference type="Google" id="ProtNLM"/>
    </source>
</evidence>
<evidence type="ECO:0000256" key="2">
    <source>
        <dbReference type="ARBA" id="ARBA00022845"/>
    </source>
</evidence>
<keyword evidence="4" id="KW-1185">Reference proteome</keyword>
<dbReference type="RefSeq" id="WP_425548605.1">
    <property type="nucleotide sequence ID" value="NZ_BAABBO010000009.1"/>
</dbReference>
<protein>
    <recommendedName>
        <fullName evidence="5">Ribosome modulation factor</fullName>
    </recommendedName>
</protein>